<accession>A0AAE3SGG1</accession>
<dbReference type="Pfam" id="PF16375">
    <property type="entry name" value="DUF4986"/>
    <property type="match status" value="1"/>
</dbReference>
<dbReference type="EMBL" id="JAPDPJ010000026">
    <property type="protein sequence ID" value="MCW3787263.1"/>
    <property type="molecule type" value="Genomic_DNA"/>
</dbReference>
<dbReference type="SUPFAM" id="SSF48208">
    <property type="entry name" value="Six-hairpin glycosidases"/>
    <property type="match status" value="1"/>
</dbReference>
<dbReference type="PANTHER" id="PTHR31151">
    <property type="entry name" value="PROLINE-TRNA LIGASE (DUF1680)"/>
    <property type="match status" value="1"/>
</dbReference>
<dbReference type="InterPro" id="IPR008928">
    <property type="entry name" value="6-hairpin_glycosidase_sf"/>
</dbReference>
<evidence type="ECO:0000259" key="3">
    <source>
        <dbReference type="Pfam" id="PF20620"/>
    </source>
</evidence>
<dbReference type="Pfam" id="PF20736">
    <property type="entry name" value="Glyco_hydro127M"/>
    <property type="match status" value="1"/>
</dbReference>
<dbReference type="InterPro" id="IPR012878">
    <property type="entry name" value="Beta-AFase-like_GH127_cat"/>
</dbReference>
<keyword evidence="5" id="KW-0378">Hydrolase</keyword>
<feature type="domain" description="Glycoside hydrolase GH146 substrate-binding" evidence="3">
    <location>
        <begin position="665"/>
        <end position="798"/>
    </location>
</feature>
<reference evidence="5" key="1">
    <citation type="submission" date="2022-10" db="EMBL/GenBank/DDBJ databases">
        <authorList>
            <person name="Yu W.X."/>
        </authorList>
    </citation>
    <scope>NUCLEOTIDE SEQUENCE</scope>
    <source>
        <strain evidence="5">AAT</strain>
    </source>
</reference>
<evidence type="ECO:0000313" key="5">
    <source>
        <dbReference type="EMBL" id="MCW3787263.1"/>
    </source>
</evidence>
<dbReference type="Pfam" id="PF20620">
    <property type="entry name" value="DUF6805"/>
    <property type="match status" value="1"/>
</dbReference>
<feature type="domain" description="DUF4986" evidence="2">
    <location>
        <begin position="557"/>
        <end position="640"/>
    </location>
</feature>
<sequence length="806" mass="92573">MMKRIYSRILIAIALIGVLFPSFISAQEKLYHNEFPLSDVTLLDGPFKHAQDLNAQVLLKYNPDRFLAPYLKVAGLTPKDENYGNWESDGLDGHIGGHYLSAMAIHYASTRNEEFKERMEYMLSELKACQEANGKKYPDWGIGYLGGVPNSDKLWPEIKKGNTAAIWQGWVPMYNIHKMYAGLRDAWLYAGNEEAKSMFLKFCDWAVQLTGDLSDDQVEGMLGNEYGGLNEVFADAYQITNDEKYLTLAKRFSHKRILDPMSKGEDNLDNMHANTQVPKAVGFQRVAELSNDEKYIKGSKYFWETVVHNRSIAIGGNSRREFFPGVEACSDYIRDVEGPESCNTNNMLKLTEGLFRMNPTAEYADYYERAMYNHILSTQHPDHGGYVYFTPARPNHYRVYSAPNSAMWCCVGTGLENHGKYGQFIYAHEQDKLFLNLFIASELNWREKGVKITQNTKFPEEQATTLKIETKKKVSFKLAVRHPYWVAKEDFKVYVNGKEVQPESEPSSYAQIERKWKNGDEVKVVLPMKGRLEKLIHVPNYYAFLYGPIVLGASTSTEDVSGLIADDNRWAHIAHGKRFPLNEAPIIIEDDFSKIPEKLVPVEGKPLTFSMEKVNMLNAEEPLMLQPFYQIHDTRYMMYWFTLTSDGYKGVLDSIKAEEAYILDLDSRTTDKVQPGQQQPEADHYMETENSHTGVTSNEFWRDARNGGFFSYKMNTKGQTDLALRLRYWGSNWNNRKFEIYIDDELLATEDIRKWNISDFKEETYLIPVSMLEGKESVRVKFQAPEKGIAGGIFYVRLFKPKAGEK</sequence>
<feature type="domain" description="Non-reducing end beta-L-arabinofuranosidase-like GH127 middle" evidence="4">
    <location>
        <begin position="433"/>
        <end position="528"/>
    </location>
</feature>
<dbReference type="Proteomes" id="UP001209229">
    <property type="component" value="Unassembled WGS sequence"/>
</dbReference>
<feature type="domain" description="Non-reducing end beta-L-arabinofuranosidase-like GH127 catalytic" evidence="1">
    <location>
        <begin position="39"/>
        <end position="422"/>
    </location>
</feature>
<dbReference type="GO" id="GO:0016787">
    <property type="term" value="F:hydrolase activity"/>
    <property type="evidence" value="ECO:0007669"/>
    <property type="project" value="UniProtKB-KW"/>
</dbReference>
<dbReference type="GO" id="GO:0005975">
    <property type="term" value="P:carbohydrate metabolic process"/>
    <property type="evidence" value="ECO:0007669"/>
    <property type="project" value="InterPro"/>
</dbReference>
<organism evidence="5 6">
    <name type="scientific">Plebeiibacterium sediminum</name>
    <dbReference type="NCBI Taxonomy" id="2992112"/>
    <lineage>
        <taxon>Bacteria</taxon>
        <taxon>Pseudomonadati</taxon>
        <taxon>Bacteroidota</taxon>
        <taxon>Bacteroidia</taxon>
        <taxon>Marinilabiliales</taxon>
        <taxon>Marinilabiliaceae</taxon>
        <taxon>Plebeiibacterium</taxon>
    </lineage>
</organism>
<dbReference type="PANTHER" id="PTHR31151:SF0">
    <property type="entry name" value="PROLINE-TRNA LIGASE (DUF1680)"/>
    <property type="match status" value="1"/>
</dbReference>
<evidence type="ECO:0000259" key="4">
    <source>
        <dbReference type="Pfam" id="PF20736"/>
    </source>
</evidence>
<dbReference type="AlphaFoldDB" id="A0AAE3SGG1"/>
<proteinExistence type="predicted"/>
<comment type="caution">
    <text evidence="5">The sequence shown here is derived from an EMBL/GenBank/DDBJ whole genome shotgun (WGS) entry which is preliminary data.</text>
</comment>
<dbReference type="InterPro" id="IPR049046">
    <property type="entry name" value="Beta-AFase-like_GH127_middle"/>
</dbReference>
<dbReference type="InterPro" id="IPR032275">
    <property type="entry name" value="DUF4986"/>
</dbReference>
<dbReference type="RefSeq" id="WP_301190828.1">
    <property type="nucleotide sequence ID" value="NZ_JAPDPJ010000026.1"/>
</dbReference>
<protein>
    <submittedName>
        <fullName evidence="5">Glycoside hydrolase family 127 protein</fullName>
    </submittedName>
</protein>
<name>A0AAE3SGG1_9BACT</name>
<dbReference type="InterPro" id="IPR046544">
    <property type="entry name" value="GH146_SB_dom"/>
</dbReference>
<keyword evidence="6" id="KW-1185">Reference proteome</keyword>
<dbReference type="Pfam" id="PF07944">
    <property type="entry name" value="Beta-AFase-like_GH127_cat"/>
    <property type="match status" value="1"/>
</dbReference>
<evidence type="ECO:0000259" key="2">
    <source>
        <dbReference type="Pfam" id="PF16375"/>
    </source>
</evidence>
<gene>
    <name evidence="5" type="ORF">OM075_12345</name>
</gene>
<evidence type="ECO:0000313" key="6">
    <source>
        <dbReference type="Proteomes" id="UP001209229"/>
    </source>
</evidence>
<evidence type="ECO:0000259" key="1">
    <source>
        <dbReference type="Pfam" id="PF07944"/>
    </source>
</evidence>